<dbReference type="PANTHER" id="PTHR31272:SF9">
    <property type="entry name" value="BLL1027 PROTEIN"/>
    <property type="match status" value="1"/>
</dbReference>
<feature type="transmembrane region" description="Helical" evidence="7">
    <location>
        <begin position="6"/>
        <end position="28"/>
    </location>
</feature>
<keyword evidence="3 7" id="KW-0812">Transmembrane</keyword>
<sequence>MIEYALAALAGMATILSPCILPVLPIVLATGAGRDRATPLWIIGGFVTTFAAGGILLGVLAASSGELQAGIRSVSIAVLMLAGLACFWPAPFEAAVSWIRQQWTRHRPQRVALPGPGGRAGALIVGASLGLAWTPCAGPVLASVLALAATAQEPAKASALLGLYALGAGLPMLLIAYGGHWVNARLPFMQRHADLFRKCFGAVAVAFAVLQLLQYDVFVSAWATRWLPPLSQGL</sequence>
<dbReference type="EMBL" id="JAKJPO010000017">
    <property type="protein sequence ID" value="MCF7223522.1"/>
    <property type="molecule type" value="Genomic_DNA"/>
</dbReference>
<reference evidence="10 11" key="3">
    <citation type="submission" date="2022-01" db="EMBL/GenBank/DDBJ databases">
        <authorList>
            <person name="Zhou L.Y."/>
        </authorList>
    </citation>
    <scope>NUCLEOTIDE SEQUENCE [LARGE SCALE GENOMIC DNA]</scope>
    <source>
        <strain evidence="10 11">TLK-CK17</strain>
    </source>
</reference>
<feature type="transmembrane region" description="Helical" evidence="7">
    <location>
        <begin position="195"/>
        <end position="213"/>
    </location>
</feature>
<organism evidence="10 11">
    <name type="scientific">Marilutibacter chinensis</name>
    <dbReference type="NCBI Taxonomy" id="2912247"/>
    <lineage>
        <taxon>Bacteria</taxon>
        <taxon>Pseudomonadati</taxon>
        <taxon>Pseudomonadota</taxon>
        <taxon>Gammaproteobacteria</taxon>
        <taxon>Lysobacterales</taxon>
        <taxon>Lysobacteraceae</taxon>
        <taxon>Marilutibacter</taxon>
    </lineage>
</organism>
<feature type="transmembrane region" description="Helical" evidence="7">
    <location>
        <begin position="74"/>
        <end position="99"/>
    </location>
</feature>
<comment type="subcellular location">
    <subcellularLocation>
        <location evidence="1">Membrane</location>
        <topology evidence="1">Multi-pass membrane protein</topology>
    </subcellularLocation>
</comment>
<reference evidence="11" key="1">
    <citation type="submission" date="2022-01" db="EMBL/GenBank/DDBJ databases">
        <title>Lysobacter chinensis sp. nov., a bacterium isolated from cow dung compost.</title>
        <authorList>
            <person name="Zhou L.Y."/>
        </authorList>
    </citation>
    <scope>NUCLEOTIDE SEQUENCE [LARGE SCALE GENOMIC DNA]</scope>
    <source>
        <strain evidence="11">TLK-CK17</strain>
    </source>
</reference>
<dbReference type="RefSeq" id="WP_237056595.1">
    <property type="nucleotide sequence ID" value="NZ_JAKJPO010000017.1"/>
</dbReference>
<evidence type="ECO:0000313" key="11">
    <source>
        <dbReference type="Proteomes" id="UP001430796"/>
    </source>
</evidence>
<keyword evidence="6 7" id="KW-0472">Membrane</keyword>
<evidence type="ECO:0000259" key="8">
    <source>
        <dbReference type="Pfam" id="PF02683"/>
    </source>
</evidence>
<dbReference type="Pfam" id="PF02683">
    <property type="entry name" value="DsbD_TM"/>
    <property type="match status" value="1"/>
</dbReference>
<dbReference type="InterPro" id="IPR051790">
    <property type="entry name" value="Cytochrome_c-biogenesis_DsbD"/>
</dbReference>
<keyword evidence="4" id="KW-0201">Cytochrome c-type biogenesis</keyword>
<evidence type="ECO:0000256" key="1">
    <source>
        <dbReference type="ARBA" id="ARBA00004141"/>
    </source>
</evidence>
<evidence type="ECO:0000256" key="7">
    <source>
        <dbReference type="SAM" id="Phobius"/>
    </source>
</evidence>
<feature type="domain" description="Cytochrome C biogenesis protein transmembrane" evidence="8">
    <location>
        <begin position="8"/>
        <end position="209"/>
    </location>
</feature>
<evidence type="ECO:0000256" key="3">
    <source>
        <dbReference type="ARBA" id="ARBA00022692"/>
    </source>
</evidence>
<reference evidence="10 11" key="2">
    <citation type="submission" date="2022-01" db="EMBL/GenBank/DDBJ databases">
        <title>Lysobacter chinensis sp. nov., a bacterium isolated from cow dung compost.</title>
        <authorList>
            <person name="Liu Y."/>
        </authorList>
    </citation>
    <scope>NUCLEOTIDE SEQUENCE [LARGE SCALE GENOMIC DNA]</scope>
    <source>
        <strain evidence="10 11">TLK-CK17</strain>
    </source>
</reference>
<evidence type="ECO:0000256" key="5">
    <source>
        <dbReference type="ARBA" id="ARBA00022989"/>
    </source>
</evidence>
<dbReference type="Proteomes" id="UP001430796">
    <property type="component" value="Unassembled WGS sequence"/>
</dbReference>
<evidence type="ECO:0000256" key="6">
    <source>
        <dbReference type="ARBA" id="ARBA00023136"/>
    </source>
</evidence>
<accession>A0ABS9HY62</accession>
<dbReference type="PANTHER" id="PTHR31272">
    <property type="entry name" value="CYTOCHROME C-TYPE BIOGENESIS PROTEIN HI_1454-RELATED"/>
    <property type="match status" value="1"/>
</dbReference>
<comment type="similarity">
    <text evidence="2">Belongs to the DsbD family.</text>
</comment>
<evidence type="ECO:0000313" key="9">
    <source>
        <dbReference type="EMBL" id="MCF7223522.1"/>
    </source>
</evidence>
<feature type="transmembrane region" description="Helical" evidence="7">
    <location>
        <begin position="161"/>
        <end position="183"/>
    </location>
</feature>
<feature type="transmembrane region" description="Helical" evidence="7">
    <location>
        <begin position="40"/>
        <end position="62"/>
    </location>
</feature>
<gene>
    <name evidence="9" type="ORF">L3V18_17320</name>
    <name evidence="10" type="ORF">L3V18_18415</name>
</gene>
<evidence type="ECO:0000313" key="10">
    <source>
        <dbReference type="EMBL" id="MCF7223738.1"/>
    </source>
</evidence>
<feature type="transmembrane region" description="Helical" evidence="7">
    <location>
        <begin position="120"/>
        <end position="149"/>
    </location>
</feature>
<protein>
    <submittedName>
        <fullName evidence="10">Cytochrome c biogenesis CcdA family protein</fullName>
    </submittedName>
</protein>
<proteinExistence type="inferred from homology"/>
<keyword evidence="5 7" id="KW-1133">Transmembrane helix</keyword>
<keyword evidence="11" id="KW-1185">Reference proteome</keyword>
<evidence type="ECO:0000256" key="4">
    <source>
        <dbReference type="ARBA" id="ARBA00022748"/>
    </source>
</evidence>
<evidence type="ECO:0000256" key="2">
    <source>
        <dbReference type="ARBA" id="ARBA00006143"/>
    </source>
</evidence>
<dbReference type="EMBL" id="JAKJPO010000020">
    <property type="protein sequence ID" value="MCF7223738.1"/>
    <property type="molecule type" value="Genomic_DNA"/>
</dbReference>
<comment type="caution">
    <text evidence="10">The sequence shown here is derived from an EMBL/GenBank/DDBJ whole genome shotgun (WGS) entry which is preliminary data.</text>
</comment>
<dbReference type="InterPro" id="IPR003834">
    <property type="entry name" value="Cyt_c_assmbl_TM_dom"/>
</dbReference>
<name>A0ABS9HY62_9GAMM</name>